<reference evidence="1 2" key="1">
    <citation type="submission" date="2024-02" db="EMBL/GenBank/DDBJ databases">
        <authorList>
            <person name="Chen Y."/>
            <person name="Shah S."/>
            <person name="Dougan E. K."/>
            <person name="Thang M."/>
            <person name="Chan C."/>
        </authorList>
    </citation>
    <scope>NUCLEOTIDE SEQUENCE [LARGE SCALE GENOMIC DNA]</scope>
</reference>
<comment type="caution">
    <text evidence="1">The sequence shown here is derived from an EMBL/GenBank/DDBJ whole genome shotgun (WGS) entry which is preliminary data.</text>
</comment>
<evidence type="ECO:0000313" key="2">
    <source>
        <dbReference type="Proteomes" id="UP001642484"/>
    </source>
</evidence>
<sequence length="143" mass="16262">MPIYSLDLDRAPATISSRHIKGIPTLLLMRENRVEARADGADLEDLLRLMEAAKPYLKGARQDDEDASKVSPMNALKSAEQMLTESSCLSHVGGRMEVKKRQQWLQELKNSRMRFSIPISFTIFHSFSMNHCKTRYTHSPNVA</sequence>
<accession>A0ABP0LYX9</accession>
<gene>
    <name evidence="1" type="ORF">CCMP2556_LOCUS23125</name>
</gene>
<protein>
    <recommendedName>
        <fullName evidence="3">Thioredoxin domain-containing protein</fullName>
    </recommendedName>
</protein>
<dbReference type="Proteomes" id="UP001642484">
    <property type="component" value="Unassembled WGS sequence"/>
</dbReference>
<name>A0ABP0LYX9_9DINO</name>
<keyword evidence="2" id="KW-1185">Reference proteome</keyword>
<organism evidence="1 2">
    <name type="scientific">Durusdinium trenchii</name>
    <dbReference type="NCBI Taxonomy" id="1381693"/>
    <lineage>
        <taxon>Eukaryota</taxon>
        <taxon>Sar</taxon>
        <taxon>Alveolata</taxon>
        <taxon>Dinophyceae</taxon>
        <taxon>Suessiales</taxon>
        <taxon>Symbiodiniaceae</taxon>
        <taxon>Durusdinium</taxon>
    </lineage>
</organism>
<dbReference type="EMBL" id="CAXAMN010014558">
    <property type="protein sequence ID" value="CAK9043742.1"/>
    <property type="molecule type" value="Genomic_DNA"/>
</dbReference>
<proteinExistence type="predicted"/>
<evidence type="ECO:0000313" key="1">
    <source>
        <dbReference type="EMBL" id="CAK9043742.1"/>
    </source>
</evidence>
<evidence type="ECO:0008006" key="3">
    <source>
        <dbReference type="Google" id="ProtNLM"/>
    </source>
</evidence>